<feature type="transmembrane region" description="Helical" evidence="1">
    <location>
        <begin position="270"/>
        <end position="290"/>
    </location>
</feature>
<dbReference type="RefSeq" id="WP_176763797.1">
    <property type="nucleotide sequence ID" value="NZ_FMYM01000003.1"/>
</dbReference>
<evidence type="ECO:0000256" key="1">
    <source>
        <dbReference type="SAM" id="Phobius"/>
    </source>
</evidence>
<feature type="transmembrane region" description="Helical" evidence="1">
    <location>
        <begin position="635"/>
        <end position="659"/>
    </location>
</feature>
<organism evidence="2 3">
    <name type="scientific">Shouchella lonarensis</name>
    <dbReference type="NCBI Taxonomy" id="1464122"/>
    <lineage>
        <taxon>Bacteria</taxon>
        <taxon>Bacillati</taxon>
        <taxon>Bacillota</taxon>
        <taxon>Bacilli</taxon>
        <taxon>Bacillales</taxon>
        <taxon>Bacillaceae</taxon>
        <taxon>Shouchella</taxon>
    </lineage>
</organism>
<sequence>MRKITVLMLTVSLMFSFYLAYLQIQEEQFIQISALEDAFTTPFMIPNDEALTDVETFYPLLVDSAKETGVNVFRPARYYSPDEEAPVEVIKYVLLTQETNFDDYIHIGNGRLLTGEESETGLSFLSSKETGKVEQVGRIRYFDDKTTIKVKPLSQSFVHVPIHGYYFMEASEEAKEKFLQVLAQRLNDHLQGNEDAVTYTVADLQVPADEAKAERSYLALYDLSKLSALKAIVFVITLLLFMYTIFHTTKTIGISKLYGFSNLRIWWQNVVRLASIALVFAVSLALVFAFTLQAPWTFLIGAWSSVGRDFLLFLVGSSVCYGYIRWLKVSDMLKYRKDTTAIFILNTSLKVICSIALISLSLLALQDYFRLSHGKENAILQSKSKADTWQAVNDHYGPMTVSMGHVTARTGREDDLAMQEDGRRLYALYSVLNKHGALYIDASEYEEEMILLNRNSAGIRSINVNVNYLEAFPIENEHGERIVISENDREWLLLVPAQYREREQEIRNYYESEGRRDFYLVEDEDQSLEIIWTKENQSVFSINPDVFPDEDHMIVDPIIHVKTDQNHLFVYSGGMRGGGLFDPLKMKLIDNDKEKTLQAIAPALRELQLDKRIEVQSIREAVEQDLQKLIRDRNIVLVMLGVIIVVFCLLIGQNTLIFFTKHKKRLVVRRLFGTGILKTYRGYFLWLFLTWGAVIGGAVLLATVVEEAIDLPFLLTILGISLIELIASILALLIMENRNQLQVTKKGA</sequence>
<proteinExistence type="predicted"/>
<evidence type="ECO:0000313" key="3">
    <source>
        <dbReference type="Proteomes" id="UP000242662"/>
    </source>
</evidence>
<keyword evidence="1" id="KW-0472">Membrane</keyword>
<reference evidence="3" key="1">
    <citation type="submission" date="2016-09" db="EMBL/GenBank/DDBJ databases">
        <authorList>
            <person name="Varghese N."/>
            <person name="Submissions S."/>
        </authorList>
    </citation>
    <scope>NUCLEOTIDE SEQUENCE [LARGE SCALE GENOMIC DNA]</scope>
    <source>
        <strain evidence="3">25nlg</strain>
    </source>
</reference>
<protein>
    <submittedName>
        <fullName evidence="2">Bacteriocin-associated integral membrane (Putative immunity) protein</fullName>
    </submittedName>
</protein>
<accession>A0A1G6HF25</accession>
<keyword evidence="1" id="KW-0812">Transmembrane</keyword>
<keyword evidence="3" id="KW-1185">Reference proteome</keyword>
<dbReference type="Pfam" id="PF07242">
    <property type="entry name" value="DUF1430"/>
    <property type="match status" value="1"/>
</dbReference>
<gene>
    <name evidence="2" type="ORF">SAMN05421737_103253</name>
</gene>
<dbReference type="Proteomes" id="UP000242662">
    <property type="component" value="Unassembled WGS sequence"/>
</dbReference>
<feature type="transmembrane region" description="Helical" evidence="1">
    <location>
        <begin position="228"/>
        <end position="249"/>
    </location>
</feature>
<keyword evidence="1" id="KW-1133">Transmembrane helix</keyword>
<feature type="transmembrane region" description="Helical" evidence="1">
    <location>
        <begin position="711"/>
        <end position="735"/>
    </location>
</feature>
<evidence type="ECO:0000313" key="2">
    <source>
        <dbReference type="EMBL" id="SDB92718.1"/>
    </source>
</evidence>
<dbReference type="NCBIfam" id="TIGR01654">
    <property type="entry name" value="bact_immun_7tm"/>
    <property type="match status" value="1"/>
</dbReference>
<dbReference type="EMBL" id="FMYM01000003">
    <property type="protein sequence ID" value="SDB92718.1"/>
    <property type="molecule type" value="Genomic_DNA"/>
</dbReference>
<feature type="transmembrane region" description="Helical" evidence="1">
    <location>
        <begin position="339"/>
        <end position="365"/>
    </location>
</feature>
<dbReference type="InterPro" id="IPR006541">
    <property type="entry name" value="Bacteriocin_ass"/>
</dbReference>
<feature type="transmembrane region" description="Helical" evidence="1">
    <location>
        <begin position="310"/>
        <end position="327"/>
    </location>
</feature>
<feature type="transmembrane region" description="Helical" evidence="1">
    <location>
        <begin position="680"/>
        <end position="705"/>
    </location>
</feature>
<dbReference type="AlphaFoldDB" id="A0A1G6HF25"/>
<name>A0A1G6HF25_9BACI</name>
<dbReference type="STRING" id="1464122.SAMN05421737_103253"/>